<feature type="compositionally biased region" description="Gly residues" evidence="1">
    <location>
        <begin position="313"/>
        <end position="346"/>
    </location>
</feature>
<feature type="compositionally biased region" description="Polar residues" evidence="1">
    <location>
        <begin position="291"/>
        <end position="310"/>
    </location>
</feature>
<gene>
    <name evidence="3" type="ORF">NCTC13043_00992</name>
</gene>
<keyword evidence="2" id="KW-0732">Signal</keyword>
<dbReference type="EMBL" id="UGTP01000001">
    <property type="protein sequence ID" value="SUC12389.1"/>
    <property type="molecule type" value="Genomic_DNA"/>
</dbReference>
<dbReference type="GeneID" id="78570694"/>
<dbReference type="OrthoDB" id="1083231at2"/>
<accession>A0A379F166</accession>
<name>A0A379F166_9BACT</name>
<reference evidence="3 4" key="1">
    <citation type="submission" date="2018-06" db="EMBL/GenBank/DDBJ databases">
        <authorList>
            <consortium name="Pathogen Informatics"/>
            <person name="Doyle S."/>
        </authorList>
    </citation>
    <scope>NUCLEOTIDE SEQUENCE [LARGE SCALE GENOMIC DNA]</scope>
    <source>
        <strain evidence="3 4">NCTC13043</strain>
    </source>
</reference>
<evidence type="ECO:0000313" key="3">
    <source>
        <dbReference type="EMBL" id="SUC12389.1"/>
    </source>
</evidence>
<proteinExistence type="predicted"/>
<dbReference type="AlphaFoldDB" id="A0A379F166"/>
<protein>
    <submittedName>
        <fullName evidence="3">Uncharacterized protein</fullName>
    </submittedName>
</protein>
<feature type="chain" id="PRO_5016805941" evidence="2">
    <location>
        <begin position="21"/>
        <end position="346"/>
    </location>
</feature>
<dbReference type="RefSeq" id="WP_115083207.1">
    <property type="nucleotide sequence ID" value="NZ_CAJPLF010000083.1"/>
</dbReference>
<evidence type="ECO:0000313" key="4">
    <source>
        <dbReference type="Proteomes" id="UP000254235"/>
    </source>
</evidence>
<evidence type="ECO:0000256" key="2">
    <source>
        <dbReference type="SAM" id="SignalP"/>
    </source>
</evidence>
<feature type="region of interest" description="Disordered" evidence="1">
    <location>
        <begin position="260"/>
        <end position="346"/>
    </location>
</feature>
<dbReference type="Proteomes" id="UP000254235">
    <property type="component" value="Unassembled WGS sequence"/>
</dbReference>
<feature type="signal peptide" evidence="2">
    <location>
        <begin position="1"/>
        <end position="20"/>
    </location>
</feature>
<sequence>MKKLVLFSIMALVLPTTLLAQDDVYFTPSKESIREYKAEKAARRNTYYSGINKSDNEYNRRETLDKVYKKIGRDSLGNDIVQIKNIDGTSQIDTIYQFDRYFDTDDSDFAYSRRMGRFDDFYGYYDPWFYGYTSFGFRSAFGYWNPWYIGYYDPFFIDYYYPWGFYGYRNSWYDPWGYGYYGWGYPYYYYGYARPVFGYSYTTGHSGTANHWNGQGGRFGSYSTVYTNQMNNAGSTRSFGSMGARSGQFGRLNSRTVIERDNSSYNKGGNFGNSSRNRNFESTVRRDSYSRDNSFNIERSRPQTYESRPANTFGGGNFGGSRSGGTFGGGSFGGSRSGGGSFGGHR</sequence>
<organism evidence="3 4">
    <name type="scientific">Prevotella pallens</name>
    <dbReference type="NCBI Taxonomy" id="60133"/>
    <lineage>
        <taxon>Bacteria</taxon>
        <taxon>Pseudomonadati</taxon>
        <taxon>Bacteroidota</taxon>
        <taxon>Bacteroidia</taxon>
        <taxon>Bacteroidales</taxon>
        <taxon>Prevotellaceae</taxon>
        <taxon>Prevotella</taxon>
    </lineage>
</organism>
<evidence type="ECO:0000256" key="1">
    <source>
        <dbReference type="SAM" id="MobiDB-lite"/>
    </source>
</evidence>